<protein>
    <submittedName>
        <fullName evidence="1">Uncharacterized protein</fullName>
    </submittedName>
</protein>
<dbReference type="Proteomes" id="UP000252419">
    <property type="component" value="Unassembled WGS sequence"/>
</dbReference>
<comment type="caution">
    <text evidence="1">The sequence shown here is derived from an EMBL/GenBank/DDBJ whole genome shotgun (WGS) entry which is preliminary data.</text>
</comment>
<proteinExistence type="predicted"/>
<evidence type="ECO:0000313" key="2">
    <source>
        <dbReference type="Proteomes" id="UP000252419"/>
    </source>
</evidence>
<organism evidence="1 2">
    <name type="scientific">Thalassospira xianhensis MCCC 1A02616</name>
    <dbReference type="NCBI Taxonomy" id="1177929"/>
    <lineage>
        <taxon>Bacteria</taxon>
        <taxon>Pseudomonadati</taxon>
        <taxon>Pseudomonadota</taxon>
        <taxon>Alphaproteobacteria</taxon>
        <taxon>Rhodospirillales</taxon>
        <taxon>Thalassospiraceae</taxon>
        <taxon>Thalassospira</taxon>
    </lineage>
</organism>
<dbReference type="EMBL" id="JPWA01000001">
    <property type="protein sequence ID" value="RCK07795.1"/>
    <property type="molecule type" value="Genomic_DNA"/>
</dbReference>
<accession>A0A367UHK3</accession>
<gene>
    <name evidence="1" type="ORF">TH5_01760</name>
</gene>
<keyword evidence="2" id="KW-1185">Reference proteome</keyword>
<name>A0A367UHK3_9PROT</name>
<dbReference type="AlphaFoldDB" id="A0A367UHK3"/>
<sequence length="153" mass="17289">MAFEDGFRPGDYYGERYDKQAWTEYLKAKNERIVAEMRENRGWSPDPRSGEPLFGRTVHSDAKLAIRQAVFEAPKVVAWVPEGFSEQTGWVVYDPKEPIKGLEPELLCLKPVALPIPLSETGRNILNAVLDDVVHSMRKLHTDSNADVAVPRP</sequence>
<evidence type="ECO:0000313" key="1">
    <source>
        <dbReference type="EMBL" id="RCK07795.1"/>
    </source>
</evidence>
<reference evidence="1 2" key="1">
    <citation type="submission" date="2014-07" db="EMBL/GenBank/DDBJ databases">
        <title>Draft genome sequence of Thalassospira xianhensis P-4 (MCCC 1A02616).</title>
        <authorList>
            <person name="Lai Q."/>
            <person name="Shao Z."/>
        </authorList>
    </citation>
    <scope>NUCLEOTIDE SEQUENCE [LARGE SCALE GENOMIC DNA]</scope>
    <source>
        <strain evidence="1 2">MCCC 1A02616</strain>
    </source>
</reference>